<dbReference type="InterPro" id="IPR027024">
    <property type="entry name" value="UCP027386_ABC_sbc_TM0202"/>
</dbReference>
<evidence type="ECO:0000256" key="3">
    <source>
        <dbReference type="ARBA" id="ARBA00023239"/>
    </source>
</evidence>
<dbReference type="AlphaFoldDB" id="A0A375HXT5"/>
<dbReference type="Proteomes" id="UP000265962">
    <property type="component" value="Unassembled WGS sequence"/>
</dbReference>
<dbReference type="PANTHER" id="PTHR30024:SF46">
    <property type="entry name" value="ABC TRANSPORTER, SUBSTRATE-BINDING LIPOPROTEIN"/>
    <property type="match status" value="1"/>
</dbReference>
<evidence type="ECO:0000256" key="2">
    <source>
        <dbReference type="ARBA" id="ARBA00022428"/>
    </source>
</evidence>
<dbReference type="OrthoDB" id="9814375at2"/>
<dbReference type="Gene3D" id="3.40.190.10">
    <property type="entry name" value="Periplasmic binding protein-like II"/>
    <property type="match status" value="2"/>
</dbReference>
<dbReference type="InterPro" id="IPR006311">
    <property type="entry name" value="TAT_signal"/>
</dbReference>
<dbReference type="PANTHER" id="PTHR30024">
    <property type="entry name" value="ALIPHATIC SULFONATES-BINDING PROTEIN-RELATED"/>
    <property type="match status" value="1"/>
</dbReference>
<evidence type="ECO:0000256" key="1">
    <source>
        <dbReference type="ARBA" id="ARBA00004863"/>
    </source>
</evidence>
<sequence length="348" mass="37016">MKTTRRELIAWSAAAAALGLAGCSTDSGGDAGSAAPSDSSSPTPIENLRVWVPTTLAFMAPMAAFGDRLTSEGTVREVTVDNWATVDVLTSLLLNGEADVAATPSYVSANLYNKGAGIKLAAITVWGMLYVIGPKQDEGSNDLALLTGQRVGVPLPGNMPDLIFRYLVAQKGIDIEDIDVVSYNDSQELMNAFVSGQLDWAVLPEHPATVAIAQSTQQGREVGRVVDMQQVWAEVTGSDARFPMAGIAVPDAVAADTALLGAILDDMEQAVETVNAADDDICARINEFTQVDAAIVKQVIPRLQLQMMPAAQCKDELTDFYERLATVNPEIIGGQVPDDAFFLTDPRE</sequence>
<dbReference type="SUPFAM" id="SSF53850">
    <property type="entry name" value="Periplasmic binding protein-like II"/>
    <property type="match status" value="1"/>
</dbReference>
<gene>
    <name evidence="4" type="ORF">PROPJV5_0327</name>
</gene>
<organism evidence="4 5">
    <name type="scientific">Propionibacterium ruminifibrarum</name>
    <dbReference type="NCBI Taxonomy" id="1962131"/>
    <lineage>
        <taxon>Bacteria</taxon>
        <taxon>Bacillati</taxon>
        <taxon>Actinomycetota</taxon>
        <taxon>Actinomycetes</taxon>
        <taxon>Propionibacteriales</taxon>
        <taxon>Propionibacteriaceae</taxon>
        <taxon>Propionibacterium</taxon>
    </lineage>
</organism>
<dbReference type="EMBL" id="OMOH01000001">
    <property type="protein sequence ID" value="SPF67317.1"/>
    <property type="molecule type" value="Genomic_DNA"/>
</dbReference>
<comment type="pathway">
    <text evidence="1">Quinol/quinone metabolism; menaquinone biosynthesis.</text>
</comment>
<dbReference type="UniPathway" id="UPA00079"/>
<evidence type="ECO:0000313" key="4">
    <source>
        <dbReference type="EMBL" id="SPF67317.1"/>
    </source>
</evidence>
<dbReference type="InterPro" id="IPR003773">
    <property type="entry name" value="Menaquinone_biosynth"/>
</dbReference>
<keyword evidence="2" id="KW-0474">Menaquinone biosynthesis</keyword>
<keyword evidence="5" id="KW-1185">Reference proteome</keyword>
<dbReference type="RefSeq" id="WP_119714581.1">
    <property type="nucleotide sequence ID" value="NZ_OMOH01000001.1"/>
</dbReference>
<dbReference type="GO" id="GO:0016829">
    <property type="term" value="F:lyase activity"/>
    <property type="evidence" value="ECO:0007669"/>
    <property type="project" value="UniProtKB-KW"/>
</dbReference>
<reference evidence="5" key="1">
    <citation type="submission" date="2018-02" db="EMBL/GenBank/DDBJ databases">
        <authorList>
            <person name="Hornung B."/>
        </authorList>
    </citation>
    <scope>NUCLEOTIDE SEQUENCE [LARGE SCALE GENOMIC DNA]</scope>
</reference>
<dbReference type="Pfam" id="PF02621">
    <property type="entry name" value="VitK2_biosynth"/>
    <property type="match status" value="1"/>
</dbReference>
<dbReference type="PROSITE" id="PS51257">
    <property type="entry name" value="PROKAR_LIPOPROTEIN"/>
    <property type="match status" value="1"/>
</dbReference>
<accession>A0A375HXT5</accession>
<protein>
    <submittedName>
        <fullName evidence="4">Twin-arginine translocation pathway, signal sequence</fullName>
    </submittedName>
</protein>
<proteinExistence type="predicted"/>
<keyword evidence="3" id="KW-0456">Lyase</keyword>
<name>A0A375HXT5_9ACTN</name>
<evidence type="ECO:0000313" key="5">
    <source>
        <dbReference type="Proteomes" id="UP000265962"/>
    </source>
</evidence>
<dbReference type="GO" id="GO:0009234">
    <property type="term" value="P:menaquinone biosynthetic process"/>
    <property type="evidence" value="ECO:0007669"/>
    <property type="project" value="UniProtKB-UniPathway"/>
</dbReference>
<dbReference type="PROSITE" id="PS51318">
    <property type="entry name" value="TAT"/>
    <property type="match status" value="1"/>
</dbReference>
<dbReference type="PIRSF" id="PIRSF027386">
    <property type="entry name" value="UCP027386_ABC_sbc_TM0202"/>
    <property type="match status" value="1"/>
</dbReference>